<feature type="region of interest" description="Disordered" evidence="1">
    <location>
        <begin position="241"/>
        <end position="295"/>
    </location>
</feature>
<dbReference type="Gene3D" id="1.20.58.2190">
    <property type="match status" value="1"/>
</dbReference>
<evidence type="ECO:0008006" key="4">
    <source>
        <dbReference type="Google" id="ProtNLM"/>
    </source>
</evidence>
<feature type="compositionally biased region" description="Basic and acidic residues" evidence="1">
    <location>
        <begin position="273"/>
        <end position="295"/>
    </location>
</feature>
<name>A0A7J6KZL4_PEROL</name>
<evidence type="ECO:0000313" key="2">
    <source>
        <dbReference type="EMBL" id="KAF4652029.1"/>
    </source>
</evidence>
<feature type="compositionally biased region" description="Basic and acidic residues" evidence="1">
    <location>
        <begin position="241"/>
        <end position="263"/>
    </location>
</feature>
<proteinExistence type="predicted"/>
<dbReference type="OrthoDB" id="336240at2759"/>
<dbReference type="AlphaFoldDB" id="A0A7J6KZL4"/>
<accession>A0A7J6KZL4</accession>
<dbReference type="InterPro" id="IPR036339">
    <property type="entry name" value="PUB-like_dom_sf"/>
</dbReference>
<gene>
    <name evidence="2" type="ORF">FOZ61_009959</name>
</gene>
<dbReference type="Proteomes" id="UP000570595">
    <property type="component" value="Unassembled WGS sequence"/>
</dbReference>
<evidence type="ECO:0000313" key="3">
    <source>
        <dbReference type="Proteomes" id="UP000570595"/>
    </source>
</evidence>
<organism evidence="2 3">
    <name type="scientific">Perkinsus olseni</name>
    <name type="common">Perkinsus atlanticus</name>
    <dbReference type="NCBI Taxonomy" id="32597"/>
    <lineage>
        <taxon>Eukaryota</taxon>
        <taxon>Sar</taxon>
        <taxon>Alveolata</taxon>
        <taxon>Perkinsozoa</taxon>
        <taxon>Perkinsea</taxon>
        <taxon>Perkinsida</taxon>
        <taxon>Perkinsidae</taxon>
        <taxon>Perkinsus</taxon>
    </lineage>
</organism>
<evidence type="ECO:0000256" key="1">
    <source>
        <dbReference type="SAM" id="MobiDB-lite"/>
    </source>
</evidence>
<sequence length="481" mass="55607">MDESFLHTMPAGEGFEAFRSLDNTSDTMGNMIRTPSLDTTTVVAKILDNLGDTTTTTSSSSGAAGRNSIRVWNKSARDYIDMKLMKGRSYIVGYDVVRPYLEEGRGIPSGVVYYYYHHCLTLPVMTEFKKAEELFDRLLESHEALVTDHIPNGRDELPSNKEDLEQYNEFEGLIHECGNYILKFKKRLLDGSRKNPDAAAVYGPKMKAKVEGLIERYEEVYEQYEDIIQPLFEHASLQEKDRLRREEERRKQDKKDAIEKDVQQRAQWAANFDKTREEAERAQQEREAAEKERVDAQNAELMAKRREEEEKIRSMDEDTKICTAIKEMLECNDNMTIAQLRMHLGKLKEYISAIASTPEDDQLRTVRLANRSFNDNIGCLPGAVLFLRGVGFQPTIDTNKSHDDMIRFIKLKEPDAVKDWDYWQTWQKRLENYVDFLSTFEAQMPTSFDAQRLFINQADINADHIIQLWHDTGITTSTTSQ</sequence>
<comment type="caution">
    <text evidence="2">The sequence shown here is derived from an EMBL/GenBank/DDBJ whole genome shotgun (WGS) entry which is preliminary data.</text>
</comment>
<protein>
    <recommendedName>
        <fullName evidence="4">PUB domain-containing protein</fullName>
    </recommendedName>
</protein>
<dbReference type="CDD" id="cd09212">
    <property type="entry name" value="PUB"/>
    <property type="match status" value="1"/>
</dbReference>
<dbReference type="SUPFAM" id="SSF143503">
    <property type="entry name" value="PUG domain-like"/>
    <property type="match status" value="1"/>
</dbReference>
<reference evidence="2 3" key="1">
    <citation type="submission" date="2020-04" db="EMBL/GenBank/DDBJ databases">
        <title>Perkinsus olseni comparative genomics.</title>
        <authorList>
            <person name="Bogema D.R."/>
        </authorList>
    </citation>
    <scope>NUCLEOTIDE SEQUENCE [LARGE SCALE GENOMIC DNA]</scope>
    <source>
        <strain evidence="2">ATCC PRA-179</strain>
    </source>
</reference>
<dbReference type="EMBL" id="JABAHT010000769">
    <property type="protein sequence ID" value="KAF4652029.1"/>
    <property type="molecule type" value="Genomic_DNA"/>
</dbReference>